<organism evidence="1 2">
    <name type="scientific">Actinocatenispora rupis</name>
    <dbReference type="NCBI Taxonomy" id="519421"/>
    <lineage>
        <taxon>Bacteria</taxon>
        <taxon>Bacillati</taxon>
        <taxon>Actinomycetota</taxon>
        <taxon>Actinomycetes</taxon>
        <taxon>Micromonosporales</taxon>
        <taxon>Micromonosporaceae</taxon>
        <taxon>Actinocatenispora</taxon>
    </lineage>
</organism>
<evidence type="ECO:0000313" key="2">
    <source>
        <dbReference type="Proteomes" id="UP000612808"/>
    </source>
</evidence>
<keyword evidence="2" id="KW-1185">Reference proteome</keyword>
<dbReference type="Proteomes" id="UP000612808">
    <property type="component" value="Unassembled WGS sequence"/>
</dbReference>
<proteinExistence type="predicted"/>
<reference evidence="1" key="1">
    <citation type="submission" date="2021-01" db="EMBL/GenBank/DDBJ databases">
        <title>Whole genome shotgun sequence of Actinocatenispora rupis NBRC 107355.</title>
        <authorList>
            <person name="Komaki H."/>
            <person name="Tamura T."/>
        </authorList>
    </citation>
    <scope>NUCLEOTIDE SEQUENCE</scope>
    <source>
        <strain evidence="1">NBRC 107355</strain>
    </source>
</reference>
<comment type="caution">
    <text evidence="1">The sequence shown here is derived from an EMBL/GenBank/DDBJ whole genome shotgun (WGS) entry which is preliminary data.</text>
</comment>
<dbReference type="AlphaFoldDB" id="A0A8J3IZY5"/>
<accession>A0A8J3IZY5</accession>
<protein>
    <submittedName>
        <fullName evidence="1">Uncharacterized protein</fullName>
    </submittedName>
</protein>
<name>A0A8J3IZY5_9ACTN</name>
<gene>
    <name evidence="1" type="ORF">Aru02nite_03790</name>
</gene>
<sequence length="157" mass="16966">MPFTPKRLRARVPVELAGRTIKPYHVDTLDRPLSPAMLAAAYEALPGLLPPPDDETPPAGFAVVHRGGDSLYVNAYSWVWGNVVECRVAAAGQPYLGCPDTDPTHVVPVERAVIGCVWELPALAHERTAWVRHVLAPHRPDLAGYLADVLPDGPVGD</sequence>
<evidence type="ECO:0000313" key="1">
    <source>
        <dbReference type="EMBL" id="GID09490.1"/>
    </source>
</evidence>
<dbReference type="EMBL" id="BOMB01000001">
    <property type="protein sequence ID" value="GID09490.1"/>
    <property type="molecule type" value="Genomic_DNA"/>
</dbReference>
<dbReference type="RefSeq" id="WP_203654321.1">
    <property type="nucleotide sequence ID" value="NZ_BAAAZM010000010.1"/>
</dbReference>